<evidence type="ECO:0000313" key="2">
    <source>
        <dbReference type="Proteomes" id="UP000499080"/>
    </source>
</evidence>
<evidence type="ECO:0008006" key="3">
    <source>
        <dbReference type="Google" id="ProtNLM"/>
    </source>
</evidence>
<accession>A0A4Y2H2B4</accession>
<evidence type="ECO:0000313" key="1">
    <source>
        <dbReference type="EMBL" id="GBM59813.1"/>
    </source>
</evidence>
<comment type="caution">
    <text evidence="1">The sequence shown here is derived from an EMBL/GenBank/DDBJ whole genome shotgun (WGS) entry which is preliminary data.</text>
</comment>
<sequence>MPSPPNSSNNEWKNGDTERIVNLILSFPSPWKRQDILFATGDGPFATYPKRFNSRKSDRCDRGELGSPQHFATSCPLTNSFHLTKLSNDLEQLWWRIVLTNPFSRIKIRKLIKFISKNKDIRFSPN</sequence>
<gene>
    <name evidence="1" type="ORF">AVEN_10020_1</name>
</gene>
<keyword evidence="2" id="KW-1185">Reference proteome</keyword>
<dbReference type="AlphaFoldDB" id="A0A4Y2H2B4"/>
<protein>
    <recommendedName>
        <fullName evidence="3">Reverse transcriptase zinc-binding domain-containing protein</fullName>
    </recommendedName>
</protein>
<dbReference type="OrthoDB" id="6627400at2759"/>
<dbReference type="Proteomes" id="UP000499080">
    <property type="component" value="Unassembled WGS sequence"/>
</dbReference>
<dbReference type="EMBL" id="BGPR01001700">
    <property type="protein sequence ID" value="GBM59813.1"/>
    <property type="molecule type" value="Genomic_DNA"/>
</dbReference>
<proteinExistence type="predicted"/>
<reference evidence="1 2" key="1">
    <citation type="journal article" date="2019" name="Sci. Rep.">
        <title>Orb-weaving spider Araneus ventricosus genome elucidates the spidroin gene catalogue.</title>
        <authorList>
            <person name="Kono N."/>
            <person name="Nakamura H."/>
            <person name="Ohtoshi R."/>
            <person name="Moran D.A.P."/>
            <person name="Shinohara A."/>
            <person name="Yoshida Y."/>
            <person name="Fujiwara M."/>
            <person name="Mori M."/>
            <person name="Tomita M."/>
            <person name="Arakawa K."/>
        </authorList>
    </citation>
    <scope>NUCLEOTIDE SEQUENCE [LARGE SCALE GENOMIC DNA]</scope>
</reference>
<organism evidence="1 2">
    <name type="scientific">Araneus ventricosus</name>
    <name type="common">Orbweaver spider</name>
    <name type="synonym">Epeira ventricosa</name>
    <dbReference type="NCBI Taxonomy" id="182803"/>
    <lineage>
        <taxon>Eukaryota</taxon>
        <taxon>Metazoa</taxon>
        <taxon>Ecdysozoa</taxon>
        <taxon>Arthropoda</taxon>
        <taxon>Chelicerata</taxon>
        <taxon>Arachnida</taxon>
        <taxon>Araneae</taxon>
        <taxon>Araneomorphae</taxon>
        <taxon>Entelegynae</taxon>
        <taxon>Araneoidea</taxon>
        <taxon>Araneidae</taxon>
        <taxon>Araneus</taxon>
    </lineage>
</organism>
<name>A0A4Y2H2B4_ARAVE</name>